<evidence type="ECO:0000256" key="7">
    <source>
        <dbReference type="HAMAP-Rule" id="MF_00523"/>
    </source>
</evidence>
<dbReference type="NCBIfam" id="NF002060">
    <property type="entry name" value="PRK00892.1"/>
    <property type="match status" value="1"/>
</dbReference>
<keyword evidence="6 7" id="KW-0012">Acyltransferase</keyword>
<evidence type="ECO:0000256" key="2">
    <source>
        <dbReference type="ARBA" id="ARBA00022556"/>
    </source>
</evidence>
<dbReference type="Gene3D" id="3.40.1390.10">
    <property type="entry name" value="MurE/MurF, N-terminal domain"/>
    <property type="match status" value="1"/>
</dbReference>
<dbReference type="GO" id="GO:0009245">
    <property type="term" value="P:lipid A biosynthetic process"/>
    <property type="evidence" value="ECO:0007669"/>
    <property type="project" value="UniProtKB-UniRule"/>
</dbReference>
<comment type="similarity">
    <text evidence="7">Belongs to the transferase hexapeptide repeat family. LpxD subfamily.</text>
</comment>
<dbReference type="InterPro" id="IPR011004">
    <property type="entry name" value="Trimer_LpxA-like_sf"/>
</dbReference>
<dbReference type="Pfam" id="PF04613">
    <property type="entry name" value="LpxD"/>
    <property type="match status" value="1"/>
</dbReference>
<evidence type="ECO:0000313" key="9">
    <source>
        <dbReference type="EMBL" id="MBO8475553.1"/>
    </source>
</evidence>
<dbReference type="Gene3D" id="2.160.10.10">
    <property type="entry name" value="Hexapeptide repeat proteins"/>
    <property type="match status" value="1"/>
</dbReference>
<keyword evidence="2 7" id="KW-0441">Lipid A biosynthesis</keyword>
<dbReference type="AlphaFoldDB" id="A0A9D9IMP4"/>
<sequence length="343" mass="36598">MELTAAQLAEIVNGDVVGDASVRISTYAKIEEAGQGALTFLANPKYEHYIYDTNASAVLVRRDFNPEKEIKATLVKVDDPYATLADLLNLISKTVIPEKKGIESPVFVAEGVELPDDVYLGCFSYIGSGARIGRNVKIYPQCYIGDNVVIKDNTTLYAGVKVYYGCEIGSDCIIHAGAVIGSDGFGFAPKNGGYEKIAQIGKVVIEDNVEIGANTTVDRATMGATVVHHGVKLDNLIQVAHNVEIGENTVIAAQTGIAGSTKIGKHNMVGGQVGFAGHIVIGDGNKFGAQAGVHSNPGDGKTVIGYPAVDARSFMRQSAYLKRLGELFDSVKELKKQMEELKK</sequence>
<dbReference type="InterPro" id="IPR007691">
    <property type="entry name" value="LpxD"/>
</dbReference>
<gene>
    <name evidence="7 9" type="primary">lpxD</name>
    <name evidence="9" type="ORF">IAB88_01010</name>
</gene>
<dbReference type="InterPro" id="IPR020573">
    <property type="entry name" value="UDP_GlcNAc_AcTrfase_non-rep"/>
</dbReference>
<comment type="function">
    <text evidence="7">Catalyzes the N-acylation of UDP-3-O-acylglucosamine using 3-hydroxyacyl-ACP as the acyl donor. Is involved in the biosynthesis of lipid A, a phosphorylated glycolipid that anchors the lipopolysaccharide to the outer membrane of the cell.</text>
</comment>
<dbReference type="CDD" id="cd03352">
    <property type="entry name" value="LbH_LpxD"/>
    <property type="match status" value="1"/>
</dbReference>
<evidence type="ECO:0000259" key="8">
    <source>
        <dbReference type="Pfam" id="PF04613"/>
    </source>
</evidence>
<evidence type="ECO:0000256" key="3">
    <source>
        <dbReference type="ARBA" id="ARBA00022679"/>
    </source>
</evidence>
<evidence type="ECO:0000256" key="6">
    <source>
        <dbReference type="ARBA" id="ARBA00023315"/>
    </source>
</evidence>
<dbReference type="Pfam" id="PF00132">
    <property type="entry name" value="Hexapep"/>
    <property type="match status" value="3"/>
</dbReference>
<reference evidence="9" key="2">
    <citation type="journal article" date="2021" name="PeerJ">
        <title>Extensive microbial diversity within the chicken gut microbiome revealed by metagenomics and culture.</title>
        <authorList>
            <person name="Gilroy R."/>
            <person name="Ravi A."/>
            <person name="Getino M."/>
            <person name="Pursley I."/>
            <person name="Horton D.L."/>
            <person name="Alikhan N.F."/>
            <person name="Baker D."/>
            <person name="Gharbi K."/>
            <person name="Hall N."/>
            <person name="Watson M."/>
            <person name="Adriaenssens E.M."/>
            <person name="Foster-Nyarko E."/>
            <person name="Jarju S."/>
            <person name="Secka A."/>
            <person name="Antonio M."/>
            <person name="Oren A."/>
            <person name="Chaudhuri R.R."/>
            <person name="La Ragione R."/>
            <person name="Hildebrand F."/>
            <person name="Pallen M.J."/>
        </authorList>
    </citation>
    <scope>NUCLEOTIDE SEQUENCE</scope>
    <source>
        <strain evidence="9">6919</strain>
    </source>
</reference>
<evidence type="ECO:0000256" key="4">
    <source>
        <dbReference type="ARBA" id="ARBA00022737"/>
    </source>
</evidence>
<dbReference type="SUPFAM" id="SSF51161">
    <property type="entry name" value="Trimeric LpxA-like enzymes"/>
    <property type="match status" value="1"/>
</dbReference>
<comment type="catalytic activity">
    <reaction evidence="7">
        <text>a UDP-3-O-[(3R)-3-hydroxyacyl]-alpha-D-glucosamine + a (3R)-hydroxyacyl-[ACP] = a UDP-2-N,3-O-bis[(3R)-3-hydroxyacyl]-alpha-D-glucosamine + holo-[ACP] + H(+)</text>
        <dbReference type="Rhea" id="RHEA:53836"/>
        <dbReference type="Rhea" id="RHEA-COMP:9685"/>
        <dbReference type="Rhea" id="RHEA-COMP:9945"/>
        <dbReference type="ChEBI" id="CHEBI:15378"/>
        <dbReference type="ChEBI" id="CHEBI:64479"/>
        <dbReference type="ChEBI" id="CHEBI:78827"/>
        <dbReference type="ChEBI" id="CHEBI:137740"/>
        <dbReference type="ChEBI" id="CHEBI:137748"/>
        <dbReference type="EC" id="2.3.1.191"/>
    </reaction>
</comment>
<keyword evidence="5 7" id="KW-0443">Lipid metabolism</keyword>
<dbReference type="GO" id="GO:0016020">
    <property type="term" value="C:membrane"/>
    <property type="evidence" value="ECO:0007669"/>
    <property type="project" value="GOC"/>
</dbReference>
<keyword evidence="1 7" id="KW-0444">Lipid biosynthesis</keyword>
<evidence type="ECO:0000256" key="1">
    <source>
        <dbReference type="ARBA" id="ARBA00022516"/>
    </source>
</evidence>
<dbReference type="EC" id="2.3.1.191" evidence="7"/>
<evidence type="ECO:0000256" key="5">
    <source>
        <dbReference type="ARBA" id="ARBA00023098"/>
    </source>
</evidence>
<dbReference type="EMBL" id="JADIMC010000013">
    <property type="protein sequence ID" value="MBO8475553.1"/>
    <property type="molecule type" value="Genomic_DNA"/>
</dbReference>
<keyword evidence="3 7" id="KW-0808">Transferase</keyword>
<comment type="subunit">
    <text evidence="7">Homotrimer.</text>
</comment>
<dbReference type="InterPro" id="IPR001451">
    <property type="entry name" value="Hexapep"/>
</dbReference>
<comment type="caution">
    <text evidence="9">The sequence shown here is derived from an EMBL/GenBank/DDBJ whole genome shotgun (WGS) entry which is preliminary data.</text>
</comment>
<dbReference type="Proteomes" id="UP000823598">
    <property type="component" value="Unassembled WGS sequence"/>
</dbReference>
<feature type="active site" description="Proton acceptor" evidence="7">
    <location>
        <position position="241"/>
    </location>
</feature>
<dbReference type="HAMAP" id="MF_00523">
    <property type="entry name" value="LpxD"/>
    <property type="match status" value="1"/>
</dbReference>
<dbReference type="NCBIfam" id="TIGR01853">
    <property type="entry name" value="lipid_A_lpxD"/>
    <property type="match status" value="1"/>
</dbReference>
<evidence type="ECO:0000313" key="10">
    <source>
        <dbReference type="Proteomes" id="UP000823598"/>
    </source>
</evidence>
<dbReference type="PANTHER" id="PTHR43378">
    <property type="entry name" value="UDP-3-O-ACYLGLUCOSAMINE N-ACYLTRANSFERASE"/>
    <property type="match status" value="1"/>
</dbReference>
<name>A0A9D9IMP4_9BACT</name>
<feature type="domain" description="UDP-3-O-[3-hydroxymyristoyl] glucosamine N-acyltransferase non-repeat region" evidence="8">
    <location>
        <begin position="22"/>
        <end position="90"/>
    </location>
</feature>
<proteinExistence type="inferred from homology"/>
<keyword evidence="4 7" id="KW-0677">Repeat</keyword>
<dbReference type="PANTHER" id="PTHR43378:SF2">
    <property type="entry name" value="UDP-3-O-ACYLGLUCOSAMINE N-ACYLTRANSFERASE 1, MITOCHONDRIAL-RELATED"/>
    <property type="match status" value="1"/>
</dbReference>
<dbReference type="GO" id="GO:0016410">
    <property type="term" value="F:N-acyltransferase activity"/>
    <property type="evidence" value="ECO:0007669"/>
    <property type="project" value="InterPro"/>
</dbReference>
<protein>
    <recommendedName>
        <fullName evidence="7">UDP-3-O-acylglucosamine N-acyltransferase</fullName>
        <ecNumber evidence="7">2.3.1.191</ecNumber>
    </recommendedName>
</protein>
<organism evidence="9 10">
    <name type="scientific">Candidatus Limisoma faecipullorum</name>
    <dbReference type="NCBI Taxonomy" id="2840854"/>
    <lineage>
        <taxon>Bacteria</taxon>
        <taxon>Pseudomonadati</taxon>
        <taxon>Bacteroidota</taxon>
        <taxon>Bacteroidia</taxon>
        <taxon>Bacteroidales</taxon>
        <taxon>Candidatus Limisoma</taxon>
    </lineage>
</organism>
<accession>A0A9D9IMP4</accession>
<reference evidence="9" key="1">
    <citation type="submission" date="2020-10" db="EMBL/GenBank/DDBJ databases">
        <authorList>
            <person name="Gilroy R."/>
        </authorList>
    </citation>
    <scope>NUCLEOTIDE SEQUENCE</scope>
    <source>
        <strain evidence="9">6919</strain>
    </source>
</reference>
<comment type="pathway">
    <text evidence="7">Bacterial outer membrane biogenesis; LPS lipid A biosynthesis.</text>
</comment>
<dbReference type="GO" id="GO:0103118">
    <property type="term" value="F:UDP-3-O-[(3R)-3-hydroxyacyl]-glucosamine N-acyltransferase activity"/>
    <property type="evidence" value="ECO:0007669"/>
    <property type="project" value="UniProtKB-EC"/>
</dbReference>